<comment type="caution">
    <text evidence="1">The sequence shown here is derived from an EMBL/GenBank/DDBJ whole genome shotgun (WGS) entry which is preliminary data.</text>
</comment>
<protein>
    <submittedName>
        <fullName evidence="1">Uncharacterized protein</fullName>
    </submittedName>
</protein>
<reference evidence="1 2" key="1">
    <citation type="submission" date="2019-04" db="EMBL/GenBank/DDBJ databases">
        <title>Azoarcus nasutitermitis sp. nov. isolated from termite nest.</title>
        <authorList>
            <person name="Lin S.-Y."/>
            <person name="Hameed A."/>
            <person name="Hsu Y.-H."/>
            <person name="Young C.-C."/>
        </authorList>
    </citation>
    <scope>NUCLEOTIDE SEQUENCE [LARGE SCALE GENOMIC DNA]</scope>
    <source>
        <strain evidence="1 2">CC-YHH838</strain>
    </source>
</reference>
<name>A0A4S4AQS8_9RHOO</name>
<gene>
    <name evidence="1" type="ORF">E6C76_20815</name>
</gene>
<evidence type="ECO:0000313" key="1">
    <source>
        <dbReference type="EMBL" id="THF61547.1"/>
    </source>
</evidence>
<accession>A0A4S4AQS8</accession>
<dbReference type="EMBL" id="SSOC01000009">
    <property type="protein sequence ID" value="THF61547.1"/>
    <property type="molecule type" value="Genomic_DNA"/>
</dbReference>
<dbReference type="AlphaFoldDB" id="A0A4S4AQS8"/>
<keyword evidence="2" id="KW-1185">Reference proteome</keyword>
<evidence type="ECO:0000313" key="2">
    <source>
        <dbReference type="Proteomes" id="UP000308430"/>
    </source>
</evidence>
<proteinExistence type="predicted"/>
<sequence>MRDDDIEAADRLLDQADALLRRHRADEPTVEGGDDLPILTDVVDESDPALPRLIEQHPAAQPMPAFTPPPQAAPAHPDLSHTLAEHLIRLDTEVSREIEDWIQRELPQLLAREFEAFSERLRLEALENLRATLLPRLSDRIAKHLDESEPPR</sequence>
<dbReference type="Proteomes" id="UP000308430">
    <property type="component" value="Unassembled WGS sequence"/>
</dbReference>
<organism evidence="1 2">
    <name type="scientific">Pseudothauera nasutitermitis</name>
    <dbReference type="NCBI Taxonomy" id="2565930"/>
    <lineage>
        <taxon>Bacteria</taxon>
        <taxon>Pseudomonadati</taxon>
        <taxon>Pseudomonadota</taxon>
        <taxon>Betaproteobacteria</taxon>
        <taxon>Rhodocyclales</taxon>
        <taxon>Zoogloeaceae</taxon>
        <taxon>Pseudothauera</taxon>
    </lineage>
</organism>
<dbReference type="OrthoDB" id="9182380at2"/>